<evidence type="ECO:0000313" key="2">
    <source>
        <dbReference type="EMBL" id="KAH6658451.1"/>
    </source>
</evidence>
<accession>A0A9P8UUA3</accession>
<dbReference type="RefSeq" id="XP_045962685.1">
    <property type="nucleotide sequence ID" value="XM_046106973.1"/>
</dbReference>
<dbReference type="AlphaFoldDB" id="A0A9P8UUA3"/>
<feature type="chain" id="PRO_5040174893" evidence="1">
    <location>
        <begin position="19"/>
        <end position="168"/>
    </location>
</feature>
<keyword evidence="3" id="KW-1185">Reference proteome</keyword>
<organism evidence="2 3">
    <name type="scientific">Truncatella angustata</name>
    <dbReference type="NCBI Taxonomy" id="152316"/>
    <lineage>
        <taxon>Eukaryota</taxon>
        <taxon>Fungi</taxon>
        <taxon>Dikarya</taxon>
        <taxon>Ascomycota</taxon>
        <taxon>Pezizomycotina</taxon>
        <taxon>Sordariomycetes</taxon>
        <taxon>Xylariomycetidae</taxon>
        <taxon>Amphisphaeriales</taxon>
        <taxon>Sporocadaceae</taxon>
        <taxon>Truncatella</taxon>
    </lineage>
</organism>
<sequence>MMFCKLLSALPFVASALSKPLEPRALSDFSMYAYGSDGINGFPVISINNTVYITSHSVDDIGSQAHNVTFDAPETRGNFTASVDGQGQSLFYVPSSSGPVGFTNTTNDDSFITSGFGFYGHVIFVQIGSVIQTEWIAVPTNDSAVWLLSWNVEDQGVPVALRNIAPTA</sequence>
<comment type="caution">
    <text evidence="2">The sequence shown here is derived from an EMBL/GenBank/DDBJ whole genome shotgun (WGS) entry which is preliminary data.</text>
</comment>
<keyword evidence="1" id="KW-0732">Signal</keyword>
<dbReference type="Proteomes" id="UP000758603">
    <property type="component" value="Unassembled WGS sequence"/>
</dbReference>
<dbReference type="OrthoDB" id="5230873at2759"/>
<name>A0A9P8UUA3_9PEZI</name>
<dbReference type="GeneID" id="70135864"/>
<gene>
    <name evidence="2" type="ORF">BKA67DRAFT_656641</name>
</gene>
<evidence type="ECO:0000313" key="3">
    <source>
        <dbReference type="Proteomes" id="UP000758603"/>
    </source>
</evidence>
<proteinExistence type="predicted"/>
<feature type="signal peptide" evidence="1">
    <location>
        <begin position="1"/>
        <end position="18"/>
    </location>
</feature>
<protein>
    <submittedName>
        <fullName evidence="2">Uncharacterized protein</fullName>
    </submittedName>
</protein>
<evidence type="ECO:0000256" key="1">
    <source>
        <dbReference type="SAM" id="SignalP"/>
    </source>
</evidence>
<dbReference type="EMBL" id="JAGPXC010000002">
    <property type="protein sequence ID" value="KAH6658451.1"/>
    <property type="molecule type" value="Genomic_DNA"/>
</dbReference>
<reference evidence="2" key="1">
    <citation type="journal article" date="2021" name="Nat. Commun.">
        <title>Genetic determinants of endophytism in the Arabidopsis root mycobiome.</title>
        <authorList>
            <person name="Mesny F."/>
            <person name="Miyauchi S."/>
            <person name="Thiergart T."/>
            <person name="Pickel B."/>
            <person name="Atanasova L."/>
            <person name="Karlsson M."/>
            <person name="Huettel B."/>
            <person name="Barry K.W."/>
            <person name="Haridas S."/>
            <person name="Chen C."/>
            <person name="Bauer D."/>
            <person name="Andreopoulos W."/>
            <person name="Pangilinan J."/>
            <person name="LaButti K."/>
            <person name="Riley R."/>
            <person name="Lipzen A."/>
            <person name="Clum A."/>
            <person name="Drula E."/>
            <person name="Henrissat B."/>
            <person name="Kohler A."/>
            <person name="Grigoriev I.V."/>
            <person name="Martin F.M."/>
            <person name="Hacquard S."/>
        </authorList>
    </citation>
    <scope>NUCLEOTIDE SEQUENCE</scope>
    <source>
        <strain evidence="2">MPI-SDFR-AT-0073</strain>
    </source>
</reference>